<reference evidence="2" key="2">
    <citation type="submission" date="2025-08" db="UniProtKB">
        <authorList>
            <consortium name="EnsemblFungi"/>
        </authorList>
    </citation>
    <scope>IDENTIFICATION</scope>
    <source>
        <strain evidence="2">4287 / CBS 123668 / FGSC 9935 / NRRL 34936</strain>
    </source>
</reference>
<sequence length="316" mass="34596">MSTKTETMTTSSFELGHRPSGHLAPPPDYETTEAVELSRLSPATSSTNSLPEYTTLYNNENGDSASSSSTSGFYPTKQLQIQAPGFALIRLPLPPQPDPIYVFNVAATGELDDAEYVSIRPTRNSGSCFLARANDPTQAALCTTTYRFGPGKPPKIRFVGDGSQNGQAEEIEISCKGVLTRSTIMRTHLGTFEWRYSSRAERRSAKASVGEEIDCLLILDQVMKVAVAGGKQEERRRKVGQFVRSDGLRTQGSRRSSAGNGGRLMLDLREWLDRKNEAIEMEILAVVSCVSMMKKEVDRRRMHQTMAIMGGASGGS</sequence>
<accession>A0A0D2XA41</accession>
<dbReference type="Proteomes" id="UP000002489">
    <property type="component" value="Unassembled WGS sequence"/>
</dbReference>
<dbReference type="AlphaFoldDB" id="A0A0D2XA41"/>
<evidence type="ECO:0000256" key="1">
    <source>
        <dbReference type="SAM" id="MobiDB-lite"/>
    </source>
</evidence>
<feature type="region of interest" description="Disordered" evidence="1">
    <location>
        <begin position="1"/>
        <end position="72"/>
    </location>
</feature>
<evidence type="ECO:0000313" key="2">
    <source>
        <dbReference type="EnsemblFungi" id="FOXG_00756P0"/>
    </source>
</evidence>
<feature type="compositionally biased region" description="Polar residues" evidence="1">
    <location>
        <begin position="41"/>
        <end position="63"/>
    </location>
</feature>
<dbReference type="VEuPathDB" id="FungiDB:FOXG_00756"/>
<feature type="region of interest" description="Disordered" evidence="1">
    <location>
        <begin position="238"/>
        <end position="259"/>
    </location>
</feature>
<reference evidence="3" key="1">
    <citation type="journal article" date="2012" name="Mol. Plant Microbe Interact.">
        <title>A highly conserved effector in Fusarium oxysporum is required for full virulence on Arabidopsis.</title>
        <authorList>
            <person name="Thatcher L.F."/>
            <person name="Gardiner D.M."/>
            <person name="Kazan K."/>
            <person name="Manners J."/>
        </authorList>
    </citation>
    <scope>NUCLEOTIDE SEQUENCE [LARGE SCALE GENOMIC DNA]</scope>
    <source>
        <strain evidence="3">Fo5176</strain>
    </source>
</reference>
<gene>
    <name evidence="2" type="primary">28943050</name>
</gene>
<evidence type="ECO:0000313" key="3">
    <source>
        <dbReference type="Proteomes" id="UP000002489"/>
    </source>
</evidence>
<dbReference type="STRING" id="426428.A0A0D2XA41"/>
<proteinExistence type="predicted"/>
<organism evidence="2 3">
    <name type="scientific">Fusarium oxysporum (strain Fo5176)</name>
    <name type="common">Fusarium vascular wilt</name>
    <dbReference type="NCBI Taxonomy" id="660025"/>
    <lineage>
        <taxon>Eukaryota</taxon>
        <taxon>Fungi</taxon>
        <taxon>Dikarya</taxon>
        <taxon>Ascomycota</taxon>
        <taxon>Pezizomycotina</taxon>
        <taxon>Sordariomycetes</taxon>
        <taxon>Hypocreomycetidae</taxon>
        <taxon>Hypocreales</taxon>
        <taxon>Nectriaceae</taxon>
        <taxon>Fusarium</taxon>
        <taxon>Fusarium oxysporum species complex</taxon>
    </lineage>
</organism>
<dbReference type="EnsemblFungi" id="FOXG_00756T0">
    <property type="protein sequence ID" value="FOXG_00756P0"/>
    <property type="gene ID" value="FOXG_00756"/>
</dbReference>
<name>A0A0D2XA41_FUSOF</name>
<feature type="compositionally biased region" description="Low complexity" evidence="1">
    <location>
        <begin position="1"/>
        <end position="12"/>
    </location>
</feature>
<protein>
    <submittedName>
        <fullName evidence="2">Uncharacterized protein</fullName>
    </submittedName>
</protein>